<dbReference type="RefSeq" id="WP_169729054.1">
    <property type="nucleotide sequence ID" value="NZ_CP043858.1"/>
</dbReference>
<dbReference type="AlphaFoldDB" id="A0A5J6RK25"/>
<accession>A0A5J6RK25</accession>
<evidence type="ECO:0000313" key="1">
    <source>
        <dbReference type="EMBL" id="QKJ26081.1"/>
    </source>
</evidence>
<reference evidence="1 2" key="1">
    <citation type="submission" date="2020-05" db="EMBL/GenBank/DDBJ databases">
        <title>Complete genome sequencing of Campylobacter and Arcobacter type strains.</title>
        <authorList>
            <person name="Miller W.G."/>
            <person name="Yee E."/>
        </authorList>
    </citation>
    <scope>NUCLEOTIDE SEQUENCE [LARGE SCALE GENOMIC DNA]</scope>
    <source>
        <strain evidence="1 2">LMG 21996</strain>
    </source>
</reference>
<name>A0A5J6RK25_9BACT</name>
<evidence type="ECO:0000313" key="2">
    <source>
        <dbReference type="Proteomes" id="UP000509513"/>
    </source>
</evidence>
<organism evidence="1 2">
    <name type="scientific">Aliarcobacter cibarius</name>
    <dbReference type="NCBI Taxonomy" id="255507"/>
    <lineage>
        <taxon>Bacteria</taxon>
        <taxon>Pseudomonadati</taxon>
        <taxon>Campylobacterota</taxon>
        <taxon>Epsilonproteobacteria</taxon>
        <taxon>Campylobacterales</taxon>
        <taxon>Arcobacteraceae</taxon>
        <taxon>Aliarcobacter</taxon>
    </lineage>
</organism>
<dbReference type="EMBL" id="CP054051">
    <property type="protein sequence ID" value="QKJ26081.1"/>
    <property type="molecule type" value="Genomic_DNA"/>
</dbReference>
<gene>
    <name evidence="1" type="ORF">ACBT_0090</name>
</gene>
<sequence>MSITKINLSIKQSVLLRLIKNGESLEDASSKAGLCINLSKYYLKPKNPFAMY</sequence>
<protein>
    <submittedName>
        <fullName evidence="1">Uncharacterized protein</fullName>
    </submittedName>
</protein>
<dbReference type="Proteomes" id="UP000509513">
    <property type="component" value="Chromosome"/>
</dbReference>
<dbReference type="KEGG" id="acib:ACBT_0090"/>
<proteinExistence type="predicted"/>